<protein>
    <submittedName>
        <fullName evidence="3">Uncharacterized protein</fullName>
    </submittedName>
</protein>
<dbReference type="PROSITE" id="PS50088">
    <property type="entry name" value="ANK_REPEAT"/>
    <property type="match status" value="2"/>
</dbReference>
<dbReference type="InterPro" id="IPR036770">
    <property type="entry name" value="Ankyrin_rpt-contain_sf"/>
</dbReference>
<dbReference type="SMART" id="SM00248">
    <property type="entry name" value="ANK"/>
    <property type="match status" value="4"/>
</dbReference>
<feature type="region of interest" description="Disordered" evidence="2">
    <location>
        <begin position="163"/>
        <end position="182"/>
    </location>
</feature>
<dbReference type="InterPro" id="IPR002110">
    <property type="entry name" value="Ankyrin_rpt"/>
</dbReference>
<reference evidence="3 4" key="1">
    <citation type="submission" date="2023-04" db="EMBL/GenBank/DDBJ databases">
        <title>Genome of Basidiobolus ranarum AG-B5.</title>
        <authorList>
            <person name="Stajich J.E."/>
            <person name="Carter-House D."/>
            <person name="Gryganskyi A."/>
        </authorList>
    </citation>
    <scope>NUCLEOTIDE SEQUENCE [LARGE SCALE GENOMIC DNA]</scope>
    <source>
        <strain evidence="3 4">AG-B5</strain>
    </source>
</reference>
<dbReference type="SUPFAM" id="SSF48403">
    <property type="entry name" value="Ankyrin repeat"/>
    <property type="match status" value="1"/>
</dbReference>
<feature type="compositionally biased region" description="Polar residues" evidence="2">
    <location>
        <begin position="230"/>
        <end position="244"/>
    </location>
</feature>
<comment type="caution">
    <text evidence="3">The sequence shown here is derived from an EMBL/GenBank/DDBJ whole genome shotgun (WGS) entry which is preliminary data.</text>
</comment>
<keyword evidence="4" id="KW-1185">Reference proteome</keyword>
<dbReference type="Proteomes" id="UP001479436">
    <property type="component" value="Unassembled WGS sequence"/>
</dbReference>
<name>A0ABR2W0D8_9FUNG</name>
<gene>
    <name evidence="3" type="ORF">K7432_007877</name>
</gene>
<feature type="repeat" description="ANK" evidence="1">
    <location>
        <begin position="56"/>
        <end position="88"/>
    </location>
</feature>
<evidence type="ECO:0000313" key="3">
    <source>
        <dbReference type="EMBL" id="KAK9711380.1"/>
    </source>
</evidence>
<evidence type="ECO:0000256" key="2">
    <source>
        <dbReference type="SAM" id="MobiDB-lite"/>
    </source>
</evidence>
<sequence length="244" mass="26905">MNLLTRPNLPFHKKPAKQNNIQGFRNLGLHSAAASGNLGLVKFALDQGQPIDSVVHGLLPIHAACCSGNAVVVEYLVQRGADVNCRSYSKHYTGVHDVMRGNSQHHGTSALHFAVAKGDLETVEILLRYGALVDTRDKYGCTPLNVAEARQFMEIRHHLLNAGNPTPSINSNRKDSDPLLNDPKLIKERSESSTSSIVSSLSQTKRRLYRCKSLPHLIRNRLGRLRSRSDPGTRSSSWILQGSD</sequence>
<dbReference type="EMBL" id="JASJQH010007285">
    <property type="protein sequence ID" value="KAK9711380.1"/>
    <property type="molecule type" value="Genomic_DNA"/>
</dbReference>
<dbReference type="PROSITE" id="PS50297">
    <property type="entry name" value="ANK_REP_REGION"/>
    <property type="match status" value="2"/>
</dbReference>
<accession>A0ABR2W0D8</accession>
<dbReference type="Gene3D" id="1.25.40.20">
    <property type="entry name" value="Ankyrin repeat-containing domain"/>
    <property type="match status" value="1"/>
</dbReference>
<keyword evidence="1" id="KW-0040">ANK repeat</keyword>
<evidence type="ECO:0000313" key="4">
    <source>
        <dbReference type="Proteomes" id="UP001479436"/>
    </source>
</evidence>
<feature type="region of interest" description="Disordered" evidence="2">
    <location>
        <begin position="225"/>
        <end position="244"/>
    </location>
</feature>
<dbReference type="PANTHER" id="PTHR24118:SF99">
    <property type="entry name" value="POTE ANKYRIN DOMAIN FAMILY MEMBER 3C-RELATED"/>
    <property type="match status" value="1"/>
</dbReference>
<evidence type="ECO:0000256" key="1">
    <source>
        <dbReference type="PROSITE-ProRule" id="PRU00023"/>
    </source>
</evidence>
<feature type="repeat" description="ANK" evidence="1">
    <location>
        <begin position="106"/>
        <end position="138"/>
    </location>
</feature>
<proteinExistence type="predicted"/>
<dbReference type="Pfam" id="PF12796">
    <property type="entry name" value="Ank_2"/>
    <property type="match status" value="2"/>
</dbReference>
<organism evidence="3 4">
    <name type="scientific">Basidiobolus ranarum</name>
    <dbReference type="NCBI Taxonomy" id="34480"/>
    <lineage>
        <taxon>Eukaryota</taxon>
        <taxon>Fungi</taxon>
        <taxon>Fungi incertae sedis</taxon>
        <taxon>Zoopagomycota</taxon>
        <taxon>Entomophthoromycotina</taxon>
        <taxon>Basidiobolomycetes</taxon>
        <taxon>Basidiobolales</taxon>
        <taxon>Basidiobolaceae</taxon>
        <taxon>Basidiobolus</taxon>
    </lineage>
</organism>
<dbReference type="PANTHER" id="PTHR24118">
    <property type="entry name" value="POTE ANKYRIN DOMAIN"/>
    <property type="match status" value="1"/>
</dbReference>